<dbReference type="Pfam" id="PF25137">
    <property type="entry name" value="ADH_Fe_C"/>
    <property type="match status" value="1"/>
</dbReference>
<sequence length="405" mass="42075">MISLPAGIASHFCPTRIFAGEGAYRALSGILAEHGVRRAFVVADGALLDGAFFRAVSAAIAAAGAEATVFSEIRPEPDVDIVHRAFGAQQACGATLTIAVGGGSTIDVAKAVGILAANGGRIEDYEGIEKFKLPPLPLAAIPATAGTGSEVSGSCVISSADGLRKMSIRHAALNPARYAILDPAALATAPAHVAVHAGVDAFVHAFESFISRQANPFTDALNLRAIELIAGNIRQLAAHRGNGAAALAMLCGSALAGMAFGQTGLGNVHCMARFLGARFHFSHGLSNALCLPYVACFNLAADPAKFARVAQAMGVDTAGMTLLEAARSAVEAIEDLCDDLGIPASLAQAGVDPAAFGEMADDCVRAGYERWNPRQTTRQDFLDLFRRAHEGTRLRAWRAASRRTT</sequence>
<dbReference type="InterPro" id="IPR001670">
    <property type="entry name" value="ADH_Fe/GldA"/>
</dbReference>
<keyword evidence="6" id="KW-1185">Reference proteome</keyword>
<dbReference type="InterPro" id="IPR056798">
    <property type="entry name" value="ADH_Fe_C"/>
</dbReference>
<reference evidence="6" key="1">
    <citation type="journal article" date="2019" name="Int. J. Syst. Evol. Microbiol.">
        <title>The Global Catalogue of Microorganisms (GCM) 10K type strain sequencing project: providing services to taxonomists for standard genome sequencing and annotation.</title>
        <authorList>
            <consortium name="The Broad Institute Genomics Platform"/>
            <consortium name="The Broad Institute Genome Sequencing Center for Infectious Disease"/>
            <person name="Wu L."/>
            <person name="Ma J."/>
        </authorList>
    </citation>
    <scope>NUCLEOTIDE SEQUENCE [LARGE SCALE GENOMIC DNA]</scope>
    <source>
        <strain evidence="6">JCM 17666</strain>
    </source>
</reference>
<gene>
    <name evidence="5" type="ORF">GCM10023144_09340</name>
</gene>
<evidence type="ECO:0000259" key="3">
    <source>
        <dbReference type="Pfam" id="PF00465"/>
    </source>
</evidence>
<dbReference type="InterPro" id="IPR039697">
    <property type="entry name" value="Alcohol_dehydrogenase_Fe"/>
</dbReference>
<dbReference type="Gene3D" id="3.40.50.1970">
    <property type="match status" value="1"/>
</dbReference>
<dbReference type="Gene3D" id="1.20.1090.10">
    <property type="entry name" value="Dehydroquinate synthase-like - alpha domain"/>
    <property type="match status" value="1"/>
</dbReference>
<dbReference type="PANTHER" id="PTHR11496">
    <property type="entry name" value="ALCOHOL DEHYDROGENASE"/>
    <property type="match status" value="1"/>
</dbReference>
<name>A0ABP8GKR9_9BURK</name>
<dbReference type="EMBL" id="BAABFO010000003">
    <property type="protein sequence ID" value="GAA4326190.1"/>
    <property type="molecule type" value="Genomic_DNA"/>
</dbReference>
<keyword evidence="2" id="KW-0560">Oxidoreductase</keyword>
<evidence type="ECO:0000256" key="2">
    <source>
        <dbReference type="ARBA" id="ARBA00023002"/>
    </source>
</evidence>
<feature type="domain" description="Alcohol dehydrogenase iron-type/glycerol dehydrogenase GldA" evidence="3">
    <location>
        <begin position="14"/>
        <end position="183"/>
    </location>
</feature>
<dbReference type="PANTHER" id="PTHR11496:SF102">
    <property type="entry name" value="ALCOHOL DEHYDROGENASE 4"/>
    <property type="match status" value="1"/>
</dbReference>
<feature type="domain" description="Fe-containing alcohol dehydrogenase-like C-terminal" evidence="4">
    <location>
        <begin position="195"/>
        <end position="388"/>
    </location>
</feature>
<comment type="caution">
    <text evidence="5">The sequence shown here is derived from an EMBL/GenBank/DDBJ whole genome shotgun (WGS) entry which is preliminary data.</text>
</comment>
<evidence type="ECO:0000259" key="4">
    <source>
        <dbReference type="Pfam" id="PF25137"/>
    </source>
</evidence>
<dbReference type="CDD" id="cd08551">
    <property type="entry name" value="Fe-ADH"/>
    <property type="match status" value="1"/>
</dbReference>
<dbReference type="Proteomes" id="UP001501671">
    <property type="component" value="Unassembled WGS sequence"/>
</dbReference>
<organism evidence="5 6">
    <name type="scientific">Pigmentiphaga soli</name>
    <dbReference type="NCBI Taxonomy" id="1007095"/>
    <lineage>
        <taxon>Bacteria</taxon>
        <taxon>Pseudomonadati</taxon>
        <taxon>Pseudomonadota</taxon>
        <taxon>Betaproteobacteria</taxon>
        <taxon>Burkholderiales</taxon>
        <taxon>Alcaligenaceae</taxon>
        <taxon>Pigmentiphaga</taxon>
    </lineage>
</organism>
<comment type="similarity">
    <text evidence="1">Belongs to the iron-containing alcohol dehydrogenase family.</text>
</comment>
<evidence type="ECO:0000256" key="1">
    <source>
        <dbReference type="ARBA" id="ARBA00007358"/>
    </source>
</evidence>
<dbReference type="SUPFAM" id="SSF56796">
    <property type="entry name" value="Dehydroquinate synthase-like"/>
    <property type="match status" value="1"/>
</dbReference>
<protein>
    <submittedName>
        <fullName evidence="5">Iron-containing alcohol dehydrogenase</fullName>
    </submittedName>
</protein>
<dbReference type="RefSeq" id="WP_345246828.1">
    <property type="nucleotide sequence ID" value="NZ_BAABFO010000003.1"/>
</dbReference>
<evidence type="ECO:0000313" key="6">
    <source>
        <dbReference type="Proteomes" id="UP001501671"/>
    </source>
</evidence>
<evidence type="ECO:0000313" key="5">
    <source>
        <dbReference type="EMBL" id="GAA4326190.1"/>
    </source>
</evidence>
<accession>A0ABP8GKR9</accession>
<dbReference type="Pfam" id="PF00465">
    <property type="entry name" value="Fe-ADH"/>
    <property type="match status" value="1"/>
</dbReference>
<proteinExistence type="inferred from homology"/>